<dbReference type="AlphaFoldDB" id="A0A975BWQ6"/>
<keyword evidence="5" id="KW-1185">Reference proteome</keyword>
<evidence type="ECO:0000259" key="3">
    <source>
        <dbReference type="Pfam" id="PF00881"/>
    </source>
</evidence>
<gene>
    <name evidence="4" type="ORF">dnm_088070</name>
</gene>
<evidence type="ECO:0000256" key="2">
    <source>
        <dbReference type="ARBA" id="ARBA00023002"/>
    </source>
</evidence>
<name>A0A975BWQ6_9BACT</name>
<dbReference type="Pfam" id="PF00881">
    <property type="entry name" value="Nitroreductase"/>
    <property type="match status" value="2"/>
</dbReference>
<sequence>MIEELILKNRSCRRFYQDHSVDSESLKSLVNLARLSASAGNLQPLKYILSCDPEMNAQIFSCLAWAGYLKDWPGPDQGERPSAYIIILGDTEISKDFGCDHGIASQSILLGAKEKGLAGCIIGAINREKLRDILNIPAQFKILLALAMGKPKEEIVTQDVGTDGSIRYWRDDKGVHHVPKRSSEEIILNY</sequence>
<proteinExistence type="inferred from homology"/>
<dbReference type="InterPro" id="IPR000415">
    <property type="entry name" value="Nitroreductase-like"/>
</dbReference>
<evidence type="ECO:0000256" key="1">
    <source>
        <dbReference type="ARBA" id="ARBA00007118"/>
    </source>
</evidence>
<dbReference type="InterPro" id="IPR029479">
    <property type="entry name" value="Nitroreductase"/>
</dbReference>
<dbReference type="Gene3D" id="2.20.180.10">
    <property type="entry name" value="putative fmn-dependent nitroreductase like domains"/>
    <property type="match status" value="1"/>
</dbReference>
<dbReference type="SUPFAM" id="SSF55469">
    <property type="entry name" value="FMN-dependent nitroreductase-like"/>
    <property type="match status" value="1"/>
</dbReference>
<dbReference type="GO" id="GO:0016491">
    <property type="term" value="F:oxidoreductase activity"/>
    <property type="evidence" value="ECO:0007669"/>
    <property type="project" value="UniProtKB-KW"/>
</dbReference>
<accession>A0A975BWQ6</accession>
<dbReference type="PANTHER" id="PTHR43673">
    <property type="entry name" value="NAD(P)H NITROREDUCTASE YDGI-RELATED"/>
    <property type="match status" value="1"/>
</dbReference>
<feature type="domain" description="Nitroreductase" evidence="3">
    <location>
        <begin position="8"/>
        <end position="55"/>
    </location>
</feature>
<comment type="similarity">
    <text evidence="1">Belongs to the nitroreductase family.</text>
</comment>
<dbReference type="Proteomes" id="UP000663722">
    <property type="component" value="Chromosome"/>
</dbReference>
<dbReference type="RefSeq" id="WP_207679963.1">
    <property type="nucleotide sequence ID" value="NZ_CP061800.1"/>
</dbReference>
<evidence type="ECO:0000313" key="4">
    <source>
        <dbReference type="EMBL" id="QTA92718.1"/>
    </source>
</evidence>
<feature type="domain" description="Nitroreductase" evidence="3">
    <location>
        <begin position="100"/>
        <end position="150"/>
    </location>
</feature>
<evidence type="ECO:0000313" key="5">
    <source>
        <dbReference type="Proteomes" id="UP000663722"/>
    </source>
</evidence>
<dbReference type="EMBL" id="CP061800">
    <property type="protein sequence ID" value="QTA92718.1"/>
    <property type="molecule type" value="Genomic_DNA"/>
</dbReference>
<protein>
    <submittedName>
        <fullName evidence="4">Nitroreductase</fullName>
    </submittedName>
</protein>
<keyword evidence="2" id="KW-0560">Oxidoreductase</keyword>
<dbReference type="CDD" id="cd02062">
    <property type="entry name" value="Nitro_FMN_reductase"/>
    <property type="match status" value="1"/>
</dbReference>
<reference evidence="4" key="1">
    <citation type="journal article" date="2021" name="Microb. Physiol.">
        <title>Proteogenomic Insights into the Physiology of Marine, Sulfate-Reducing, Filamentous Desulfonema limicola and Desulfonema magnum.</title>
        <authorList>
            <person name="Schnaars V."/>
            <person name="Wohlbrand L."/>
            <person name="Scheve S."/>
            <person name="Hinrichs C."/>
            <person name="Reinhardt R."/>
            <person name="Rabus R."/>
        </authorList>
    </citation>
    <scope>NUCLEOTIDE SEQUENCE</scope>
    <source>
        <strain evidence="4">4be13</strain>
    </source>
</reference>
<organism evidence="4 5">
    <name type="scientific">Desulfonema magnum</name>
    <dbReference type="NCBI Taxonomy" id="45655"/>
    <lineage>
        <taxon>Bacteria</taxon>
        <taxon>Pseudomonadati</taxon>
        <taxon>Thermodesulfobacteriota</taxon>
        <taxon>Desulfobacteria</taxon>
        <taxon>Desulfobacterales</taxon>
        <taxon>Desulfococcaceae</taxon>
        <taxon>Desulfonema</taxon>
    </lineage>
</organism>
<dbReference type="PANTHER" id="PTHR43673:SF10">
    <property type="entry name" value="NADH DEHYDROGENASE_NAD(P)H NITROREDUCTASE XCC3605-RELATED"/>
    <property type="match status" value="1"/>
</dbReference>
<dbReference type="KEGG" id="dmm:dnm_088070"/>
<dbReference type="InterPro" id="IPR023312">
    <property type="entry name" value="Put_nitroreductase_C_bac"/>
</dbReference>
<dbReference type="Gene3D" id="3.40.109.10">
    <property type="entry name" value="NADH Oxidase"/>
    <property type="match status" value="1"/>
</dbReference>